<dbReference type="EMBL" id="JAPEUX010000006">
    <property type="protein sequence ID" value="KAJ4349916.1"/>
    <property type="molecule type" value="Genomic_DNA"/>
</dbReference>
<dbReference type="GeneID" id="80912066"/>
<keyword evidence="3" id="KW-1185">Reference proteome</keyword>
<evidence type="ECO:0000313" key="3">
    <source>
        <dbReference type="Proteomes" id="UP001140513"/>
    </source>
</evidence>
<dbReference type="Proteomes" id="UP001140513">
    <property type="component" value="Unassembled WGS sequence"/>
</dbReference>
<sequence length="179" mass="18810">MAAPNESQTPSRRRQFIKIATARRRRTGSRQRQAVTKRGTIGESSNDGENDGGFCFDVEGRANSDGLPVGSEVGEGEEKKVVFVGPVGDGTDGMAGFGAMFRCFDDGGCGVWVRDGGVEASGESGGTLAARIGNVSAKSTIVLNEPLNMSQAISVLRPVPAAMIMRVIMKDIFNSVLPA</sequence>
<evidence type="ECO:0000256" key="1">
    <source>
        <dbReference type="SAM" id="MobiDB-lite"/>
    </source>
</evidence>
<protein>
    <submittedName>
        <fullName evidence="2">Uncharacterized protein</fullName>
    </submittedName>
</protein>
<reference evidence="2" key="1">
    <citation type="submission" date="2022-10" db="EMBL/GenBank/DDBJ databases">
        <title>Tapping the CABI collections for fungal endophytes: first genome assemblies for Collariella, Neodidymelliopsis, Ascochyta clinopodiicola, Didymella pomorum, Didymosphaeria variabile, Neocosmospora piperis and Neocucurbitaria cava.</title>
        <authorList>
            <person name="Hill R."/>
        </authorList>
    </citation>
    <scope>NUCLEOTIDE SEQUENCE</scope>
    <source>
        <strain evidence="2">IMI 356815</strain>
    </source>
</reference>
<feature type="compositionally biased region" description="Basic residues" evidence="1">
    <location>
        <begin position="11"/>
        <end position="29"/>
    </location>
</feature>
<feature type="compositionally biased region" description="Polar residues" evidence="1">
    <location>
        <begin position="1"/>
        <end position="10"/>
    </location>
</feature>
<name>A0A9W8XFY5_9PLEO</name>
<proteinExistence type="predicted"/>
<dbReference type="RefSeq" id="XP_056068846.1">
    <property type="nucleotide sequence ID" value="XM_056217290.1"/>
</dbReference>
<evidence type="ECO:0000313" key="2">
    <source>
        <dbReference type="EMBL" id="KAJ4349916.1"/>
    </source>
</evidence>
<comment type="caution">
    <text evidence="2">The sequence shown here is derived from an EMBL/GenBank/DDBJ whole genome shotgun (WGS) entry which is preliminary data.</text>
</comment>
<accession>A0A9W8XFY5</accession>
<feature type="region of interest" description="Disordered" evidence="1">
    <location>
        <begin position="1"/>
        <end position="50"/>
    </location>
</feature>
<organism evidence="2 3">
    <name type="scientific">Didymosphaeria variabile</name>
    <dbReference type="NCBI Taxonomy" id="1932322"/>
    <lineage>
        <taxon>Eukaryota</taxon>
        <taxon>Fungi</taxon>
        <taxon>Dikarya</taxon>
        <taxon>Ascomycota</taxon>
        <taxon>Pezizomycotina</taxon>
        <taxon>Dothideomycetes</taxon>
        <taxon>Pleosporomycetidae</taxon>
        <taxon>Pleosporales</taxon>
        <taxon>Massarineae</taxon>
        <taxon>Didymosphaeriaceae</taxon>
        <taxon>Didymosphaeria</taxon>
    </lineage>
</organism>
<gene>
    <name evidence="2" type="ORF">N0V89_008536</name>
</gene>
<dbReference type="AlphaFoldDB" id="A0A9W8XFY5"/>